<gene>
    <name evidence="8" type="primary">SMYD3</name>
    <name evidence="8" type="ORF">BGZ95_000016</name>
</gene>
<accession>A0AAD4DMB8</accession>
<dbReference type="Proteomes" id="UP001194580">
    <property type="component" value="Unassembled WGS sequence"/>
</dbReference>
<dbReference type="PANTHER" id="PTHR12197:SF251">
    <property type="entry name" value="EG:BACR7C10.4 PROTEIN"/>
    <property type="match status" value="1"/>
</dbReference>
<protein>
    <submittedName>
        <fullName evidence="8">SET and MYND domain-containing protein 3</fullName>
    </submittedName>
</protein>
<dbReference type="Pfam" id="PF01753">
    <property type="entry name" value="zf-MYND"/>
    <property type="match status" value="1"/>
</dbReference>
<comment type="caution">
    <text evidence="8">The sequence shown here is derived from an EMBL/GenBank/DDBJ whole genome shotgun (WGS) entry which is preliminary data.</text>
</comment>
<feature type="compositionally biased region" description="Basic and acidic residues" evidence="5">
    <location>
        <begin position="40"/>
        <end position="49"/>
    </location>
</feature>
<feature type="compositionally biased region" description="Gly residues" evidence="5">
    <location>
        <begin position="106"/>
        <end position="115"/>
    </location>
</feature>
<proteinExistence type="predicted"/>
<evidence type="ECO:0000256" key="3">
    <source>
        <dbReference type="ARBA" id="ARBA00022833"/>
    </source>
</evidence>
<dbReference type="InterPro" id="IPR050869">
    <property type="entry name" value="H3K4_H4K5_MeTrfase"/>
</dbReference>
<evidence type="ECO:0000259" key="6">
    <source>
        <dbReference type="PROSITE" id="PS50280"/>
    </source>
</evidence>
<feature type="region of interest" description="Disordered" evidence="5">
    <location>
        <begin position="803"/>
        <end position="822"/>
    </location>
</feature>
<dbReference type="AlphaFoldDB" id="A0AAD4DMB8"/>
<dbReference type="EMBL" id="JAAAIL010000001">
    <property type="protein sequence ID" value="KAG0281951.1"/>
    <property type="molecule type" value="Genomic_DNA"/>
</dbReference>
<dbReference type="InterPro" id="IPR046341">
    <property type="entry name" value="SET_dom_sf"/>
</dbReference>
<feature type="compositionally biased region" description="Polar residues" evidence="5">
    <location>
        <begin position="15"/>
        <end position="27"/>
    </location>
</feature>
<evidence type="ECO:0000256" key="5">
    <source>
        <dbReference type="SAM" id="MobiDB-lite"/>
    </source>
</evidence>
<feature type="compositionally biased region" description="Polar residues" evidence="5">
    <location>
        <begin position="145"/>
        <end position="155"/>
    </location>
</feature>
<dbReference type="GO" id="GO:0008270">
    <property type="term" value="F:zinc ion binding"/>
    <property type="evidence" value="ECO:0007669"/>
    <property type="project" value="UniProtKB-KW"/>
</dbReference>
<feature type="compositionally biased region" description="Basic residues" evidence="5">
    <location>
        <begin position="29"/>
        <end position="39"/>
    </location>
</feature>
<keyword evidence="3" id="KW-0862">Zinc</keyword>
<dbReference type="InterPro" id="IPR002893">
    <property type="entry name" value="Znf_MYND"/>
</dbReference>
<evidence type="ECO:0000256" key="4">
    <source>
        <dbReference type="PROSITE-ProRule" id="PRU00134"/>
    </source>
</evidence>
<dbReference type="SUPFAM" id="SSF144232">
    <property type="entry name" value="HIT/MYND zinc finger-like"/>
    <property type="match status" value="1"/>
</dbReference>
<keyword evidence="2 4" id="KW-0863">Zinc-finger</keyword>
<organism evidence="8 9">
    <name type="scientific">Linnemannia exigua</name>
    <dbReference type="NCBI Taxonomy" id="604196"/>
    <lineage>
        <taxon>Eukaryota</taxon>
        <taxon>Fungi</taxon>
        <taxon>Fungi incertae sedis</taxon>
        <taxon>Mucoromycota</taxon>
        <taxon>Mortierellomycotina</taxon>
        <taxon>Mortierellomycetes</taxon>
        <taxon>Mortierellales</taxon>
        <taxon>Mortierellaceae</taxon>
        <taxon>Linnemannia</taxon>
    </lineage>
</organism>
<dbReference type="SUPFAM" id="SSF82199">
    <property type="entry name" value="SET domain"/>
    <property type="match status" value="1"/>
</dbReference>
<dbReference type="PROSITE" id="PS50280">
    <property type="entry name" value="SET"/>
    <property type="match status" value="1"/>
</dbReference>
<evidence type="ECO:0000256" key="1">
    <source>
        <dbReference type="ARBA" id="ARBA00022723"/>
    </source>
</evidence>
<evidence type="ECO:0000259" key="7">
    <source>
        <dbReference type="PROSITE" id="PS50865"/>
    </source>
</evidence>
<feature type="region of interest" description="Disordered" evidence="5">
    <location>
        <begin position="1"/>
        <end position="71"/>
    </location>
</feature>
<feature type="domain" description="MYND-type" evidence="7">
    <location>
        <begin position="227"/>
        <end position="288"/>
    </location>
</feature>
<dbReference type="Gene3D" id="2.170.270.10">
    <property type="entry name" value="SET domain"/>
    <property type="match status" value="1"/>
</dbReference>
<evidence type="ECO:0000256" key="2">
    <source>
        <dbReference type="ARBA" id="ARBA00022771"/>
    </source>
</evidence>
<keyword evidence="1" id="KW-0479">Metal-binding</keyword>
<dbReference type="Gene3D" id="6.10.140.2220">
    <property type="match status" value="1"/>
</dbReference>
<dbReference type="GO" id="GO:0005634">
    <property type="term" value="C:nucleus"/>
    <property type="evidence" value="ECO:0007669"/>
    <property type="project" value="TreeGrafter"/>
</dbReference>
<feature type="domain" description="SET" evidence="6">
    <location>
        <begin position="178"/>
        <end position="507"/>
    </location>
</feature>
<name>A0AAD4DMB8_9FUNG</name>
<keyword evidence="9" id="KW-1185">Reference proteome</keyword>
<dbReference type="PANTHER" id="PTHR12197">
    <property type="entry name" value="HISTONE-LYSINE N-METHYLTRANSFERASE SMYD"/>
    <property type="match status" value="1"/>
</dbReference>
<feature type="compositionally biased region" description="Acidic residues" evidence="5">
    <location>
        <begin position="1"/>
        <end position="14"/>
    </location>
</feature>
<feature type="compositionally biased region" description="Low complexity" evidence="5">
    <location>
        <begin position="60"/>
        <end position="71"/>
    </location>
</feature>
<feature type="compositionally biased region" description="Low complexity" evidence="5">
    <location>
        <begin position="124"/>
        <end position="138"/>
    </location>
</feature>
<evidence type="ECO:0000313" key="8">
    <source>
        <dbReference type="EMBL" id="KAG0281951.1"/>
    </source>
</evidence>
<evidence type="ECO:0000313" key="9">
    <source>
        <dbReference type="Proteomes" id="UP001194580"/>
    </source>
</evidence>
<dbReference type="PROSITE" id="PS50865">
    <property type="entry name" value="ZF_MYND_2"/>
    <property type="match status" value="1"/>
</dbReference>
<dbReference type="InterPro" id="IPR001214">
    <property type="entry name" value="SET_dom"/>
</dbReference>
<reference evidence="8" key="1">
    <citation type="journal article" date="2020" name="Fungal Divers.">
        <title>Resolving the Mortierellaceae phylogeny through synthesis of multi-gene phylogenetics and phylogenomics.</title>
        <authorList>
            <person name="Vandepol N."/>
            <person name="Liber J."/>
            <person name="Desiro A."/>
            <person name="Na H."/>
            <person name="Kennedy M."/>
            <person name="Barry K."/>
            <person name="Grigoriev I.V."/>
            <person name="Miller A.N."/>
            <person name="O'Donnell K."/>
            <person name="Stajich J.E."/>
            <person name="Bonito G."/>
        </authorList>
    </citation>
    <scope>NUCLEOTIDE SEQUENCE</scope>
    <source>
        <strain evidence="8">NRRL 28262</strain>
    </source>
</reference>
<feature type="region of interest" description="Disordered" evidence="5">
    <location>
        <begin position="102"/>
        <end position="178"/>
    </location>
</feature>
<dbReference type="Pfam" id="PF00856">
    <property type="entry name" value="SET"/>
    <property type="match status" value="1"/>
</dbReference>
<sequence>MDPNLEDSAIDDQSLETSSFPSATPTRVNKPKRNYRTKKRDSDNEKDGNEVMNENDSIESTSQTQQLASSSTGISLPYIQSQNAQNIGEVYPGLARLSFLDQDSGTGSGEDGGIGVNRPRRPLQQKSLPLQQQETPSSSEEEGDQSTASQTNQSPEILDAPPTTSPSAMSSGVSSDSSLVEIKDTALENKGRGLFSAAKDVLKPGALVFKELGYCQVVNDASLSCVCSACFKDTREEQGEDEKSATTGGGVSASNQRKLVRCAGCKVVWYCNKTCQIKDWKLHHQLECQGIQQSMKNAVMKDVWAKRSMDTTTVRALCRLVRRRVRVRISAAYKAEHGKMDAAQKQVNEVYYSGLDQKEDEWLDEHGATWIDQYLRVPKSQQDVSSKGFLDESTHFTKIMAVVMSCVVPAKEDRAAFMRGSSESEGEVEDASGTKGFELLRKLLSYGFSVTNLETTTAIGLALFVQSIPFMNHSCLPNCVYTFKGSRVECRVIREIQPGEELTISYIDQIGTTQERQKQLKEQYHFTCTCPLCQYFPVNPLIQPNQEALQAIVSKATIAPLLDSKQGFICANTSCTAQSDIGPILAMESQLAIYNKVELKCGTCGHVAELTQEIVQENQEEAERIVARFVREMNGRSDQQPKSGSRTFELAKVKLPETTDEKEAEEARKTAAALGGMNSVHEPSAAAIQCFEEAYRTLTGILPPQTRAKSRRSAGSSMDIDEDPVHRSALHRLVRQLEQTGFDEAVSHKNWVFALHRSLELERILNNTYIGHHPLKAIQGYYTCKIVNLLANLLLEESTIEIEESDHEQDSDEDEEMVGNSDDERDLQALRNVMSGGGGKKSKGLGAGSMQEQLMKRNQVGFVKTQDEVANKSKAAPIKRIQTESSRQLLMYLKSLIPKIEDAELLHQFRVCWGKDGKLASRYRHQVDSLKQALYYAELPFQETKA</sequence>
<feature type="compositionally biased region" description="Low complexity" evidence="5">
    <location>
        <begin position="160"/>
        <end position="178"/>
    </location>
</feature>